<gene>
    <name evidence="4" type="ORF">H8911_04445</name>
</gene>
<accession>A0ABR7KH36</accession>
<feature type="transmembrane region" description="Helical" evidence="2">
    <location>
        <begin position="38"/>
        <end position="60"/>
    </location>
</feature>
<dbReference type="EMBL" id="JACRWH010000011">
    <property type="protein sequence ID" value="MBC6012002.1"/>
    <property type="molecule type" value="Genomic_DNA"/>
</dbReference>
<feature type="transmembrane region" description="Helical" evidence="2">
    <location>
        <begin position="144"/>
        <end position="167"/>
    </location>
</feature>
<dbReference type="InterPro" id="IPR010540">
    <property type="entry name" value="CmpB_TMEM229"/>
</dbReference>
<keyword evidence="2" id="KW-0812">Transmembrane</keyword>
<evidence type="ECO:0000259" key="3">
    <source>
        <dbReference type="PROSITE" id="PS51462"/>
    </source>
</evidence>
<keyword evidence="2" id="KW-0472">Membrane</keyword>
<dbReference type="Pfam" id="PF00293">
    <property type="entry name" value="NUDIX"/>
    <property type="match status" value="1"/>
</dbReference>
<comment type="caution">
    <text evidence="4">The sequence shown here is derived from an EMBL/GenBank/DDBJ whole genome shotgun (WGS) entry which is preliminary data.</text>
</comment>
<feature type="transmembrane region" description="Helical" evidence="2">
    <location>
        <begin position="6"/>
        <end position="26"/>
    </location>
</feature>
<sequence>MMEFVYAYAYFILYAFLGWVCEDLYCGIPTKKFINRGFFYGPYCPIYGVGALLVLYPLLFVKDYPILVFVLGVIITSALEYITSWVMEILFKTRWWDYSERFMNINGRVCLLNSTLFGIMSIVVIYIIHPIIQDIVMDIPFTALMSFLSAFTIGFGIDCVFTVLALLRRKQVFQKVQVQMEAFKKDFEAESQLRVQEAQEAFQEWMLSRPDLSERIEEFQSSLENFSLEAKKHISKAFPERHISTEIRNIVADGKLALERRRLNANKQAEYCELTNMVMIQDEKGNVLVQNSKNPNGYTLPTGHIELGESFVQSAMRDVKEKTGLNVEQLCLCGTKQFISSDNCRHIVFLYKTNVFNGIENEESKWIPLSNIHDYKLISGLNDVLEVFEGTKYNELYYNAQYQLKKY</sequence>
<feature type="transmembrane region" description="Helical" evidence="2">
    <location>
        <begin position="66"/>
        <end position="91"/>
    </location>
</feature>
<keyword evidence="5" id="KW-1185">Reference proteome</keyword>
<dbReference type="PROSITE" id="PS51462">
    <property type="entry name" value="NUDIX"/>
    <property type="match status" value="1"/>
</dbReference>
<keyword evidence="2" id="KW-1133">Transmembrane helix</keyword>
<dbReference type="InterPro" id="IPR000086">
    <property type="entry name" value="NUDIX_hydrolase_dom"/>
</dbReference>
<dbReference type="PANTHER" id="PTHR43736:SF1">
    <property type="entry name" value="DIHYDRONEOPTERIN TRIPHOSPHATE DIPHOSPHATASE"/>
    <property type="match status" value="1"/>
</dbReference>
<protein>
    <submittedName>
        <fullName evidence="4">NUDIX domain-containing protein</fullName>
    </submittedName>
</protein>
<evidence type="ECO:0000256" key="1">
    <source>
        <dbReference type="ARBA" id="ARBA00005582"/>
    </source>
</evidence>
<comment type="similarity">
    <text evidence="1">Belongs to the Nudix hydrolase family.</text>
</comment>
<dbReference type="Proteomes" id="UP000649075">
    <property type="component" value="Unassembled WGS sequence"/>
</dbReference>
<feature type="domain" description="Nudix hydrolase" evidence="3">
    <location>
        <begin position="265"/>
        <end position="390"/>
    </location>
</feature>
<dbReference type="PANTHER" id="PTHR43736">
    <property type="entry name" value="ADP-RIBOSE PYROPHOSPHATASE"/>
    <property type="match status" value="1"/>
</dbReference>
<evidence type="ECO:0000256" key="2">
    <source>
        <dbReference type="SAM" id="Phobius"/>
    </source>
</evidence>
<reference evidence="4 5" key="1">
    <citation type="submission" date="2020-08" db="EMBL/GenBank/DDBJ databases">
        <authorList>
            <person name="Liu C."/>
            <person name="Sun Q."/>
        </authorList>
    </citation>
    <scope>NUCLEOTIDE SEQUENCE [LARGE SCALE GENOMIC DNA]</scope>
    <source>
        <strain evidence="4 5">L34</strain>
    </source>
</reference>
<dbReference type="Pfam" id="PF06541">
    <property type="entry name" value="ABC_trans_CmpB"/>
    <property type="match status" value="1"/>
</dbReference>
<evidence type="ECO:0000313" key="4">
    <source>
        <dbReference type="EMBL" id="MBC6012002.1"/>
    </source>
</evidence>
<dbReference type="SUPFAM" id="SSF55811">
    <property type="entry name" value="Nudix"/>
    <property type="match status" value="1"/>
</dbReference>
<name>A0ABR7KH36_9FIRM</name>
<feature type="transmembrane region" description="Helical" evidence="2">
    <location>
        <begin position="111"/>
        <end position="132"/>
    </location>
</feature>
<dbReference type="RefSeq" id="WP_117926703.1">
    <property type="nucleotide sequence ID" value="NZ_JACRWH010000011.1"/>
</dbReference>
<organism evidence="4 5">
    <name type="scientific">Holdemanella hominis</name>
    <dbReference type="NCBI Taxonomy" id="2764327"/>
    <lineage>
        <taxon>Bacteria</taxon>
        <taxon>Bacillati</taxon>
        <taxon>Bacillota</taxon>
        <taxon>Erysipelotrichia</taxon>
        <taxon>Erysipelotrichales</taxon>
        <taxon>Erysipelotrichaceae</taxon>
        <taxon>Holdemanella</taxon>
    </lineage>
</organism>
<dbReference type="Gene3D" id="3.90.79.10">
    <property type="entry name" value="Nucleoside Triphosphate Pyrophosphohydrolase"/>
    <property type="match status" value="1"/>
</dbReference>
<dbReference type="InterPro" id="IPR015797">
    <property type="entry name" value="NUDIX_hydrolase-like_dom_sf"/>
</dbReference>
<evidence type="ECO:0000313" key="5">
    <source>
        <dbReference type="Proteomes" id="UP000649075"/>
    </source>
</evidence>
<dbReference type="CDD" id="cd18875">
    <property type="entry name" value="NUDIX_Hydrolase"/>
    <property type="match status" value="1"/>
</dbReference>
<proteinExistence type="inferred from homology"/>